<sequence>MALPKRVMYGGAYYKGYKLTVNSGTGDYTLNMTLSNKACAANSITVIPDQYGSGDYFKLEHTDASDTVIALVASTVFNVGKSVAWHFDFPALELLDAGHKFKLTYTNVAGTAMNVYTCLERITTKSGGA</sequence>
<protein>
    <submittedName>
        <fullName evidence="1">Uncharacterized protein</fullName>
    </submittedName>
</protein>
<name>A0A0F9QJ27_9ZZZZ</name>
<evidence type="ECO:0000313" key="1">
    <source>
        <dbReference type="EMBL" id="KKN42494.1"/>
    </source>
</evidence>
<dbReference type="AlphaFoldDB" id="A0A0F9QJ27"/>
<proteinExistence type="predicted"/>
<dbReference type="EMBL" id="LAZR01001576">
    <property type="protein sequence ID" value="KKN42494.1"/>
    <property type="molecule type" value="Genomic_DNA"/>
</dbReference>
<reference evidence="1" key="1">
    <citation type="journal article" date="2015" name="Nature">
        <title>Complex archaea that bridge the gap between prokaryotes and eukaryotes.</title>
        <authorList>
            <person name="Spang A."/>
            <person name="Saw J.H."/>
            <person name="Jorgensen S.L."/>
            <person name="Zaremba-Niedzwiedzka K."/>
            <person name="Martijn J."/>
            <person name="Lind A.E."/>
            <person name="van Eijk R."/>
            <person name="Schleper C."/>
            <person name="Guy L."/>
            <person name="Ettema T.J."/>
        </authorList>
    </citation>
    <scope>NUCLEOTIDE SEQUENCE</scope>
</reference>
<gene>
    <name evidence="1" type="ORF">LCGC14_0712550</name>
</gene>
<accession>A0A0F9QJ27</accession>
<organism evidence="1">
    <name type="scientific">marine sediment metagenome</name>
    <dbReference type="NCBI Taxonomy" id="412755"/>
    <lineage>
        <taxon>unclassified sequences</taxon>
        <taxon>metagenomes</taxon>
        <taxon>ecological metagenomes</taxon>
    </lineage>
</organism>
<comment type="caution">
    <text evidence="1">The sequence shown here is derived from an EMBL/GenBank/DDBJ whole genome shotgun (WGS) entry which is preliminary data.</text>
</comment>